<dbReference type="EMBL" id="CM037625">
    <property type="protein sequence ID" value="KAH7998681.1"/>
    <property type="molecule type" value="Genomic_DNA"/>
</dbReference>
<comment type="caution">
    <text evidence="1">The sequence shown here is derived from an EMBL/GenBank/DDBJ whole genome shotgun (WGS) entry which is preliminary data.</text>
</comment>
<name>A0ACB8F087_9SAUR</name>
<sequence length="1311" mass="144745">MFQQLWLVHQLYNVGDNKCNTVHRAPSTCRFVLGLHCKYCCCGQGVHGGGQVWIVPWVLLLPALPGRLWRASGKGAAATDVPLPIQRPSPESQISTWKTSKARRAVPRVLQEKQPLLRPSHSPGTMFLMNTSPLVALQRKWEPFAQTRSCRYPVCFSESEDDIGRTSISTKVQMIINNLQSEDLSLAPTSEYGCILQEKIKGVKFGGHKLRSTGRLPPQGCAKHAQDSCPADSDGMDAEEGSEFGPLSLNSDSDDSVDREIEEAIQEYLKNKGRNLPPLPGTHADKSLRKEQPSCAVACNVFPAGVKANGIPQHLAPDFLGDDTLHWAPSPCSVSSDDSFEQSIKAEIEQFLNEKKQQTRKKTVSGGSKSLDQKEAREKLTSQKKGTSKTRPGSFKRGGKAFLRRRKVELQNTSTPPKCLMLKTEELVGVKKTSQIYLNSPGAAHSCMLEQSNNGEIRQKFWKDRGEQGPESLNISDSSSDDGIEEAIQLYQLEKVRKAANAEASHVPFQKEEFGAGELAHISASLTIRSDGNALPENTRTAIRSSKRKHLGSKPTELNRISAICNEQEKNRCCTSPANSFASSMVTSQSCRADTAAELMCAEAILDISKTILPLPVSGDNRSLLADPFFHSQEGVPSSHHESDSNVVDSDDSIEQEIRAFLAVKAQRECLITTPKPLSSGQLKRPKRFFPNTLNLALNHKRTLKKEGRVSRPRQNKQRTLSEMGFSRLHSDSHSKHVASQKENVLSSVKNHETSGAATQQEVTPATVSSVDFTYPLAQGLLDARGLVKNTRQVLQKYSTDDKSSSLDSDEDLDTAIKDLLRSKRKLKKKSKDQNIQCKKVRFGNAEMHIFEDKLEILPKKDCKSKNPTLLKSCLIRSRRNIREVSKQKGSRCIVKGRTKSAEVRQWALTFGKGGQTVSGPDCQAAAAMNGQHPWMATPLMEDSNSLDSEDGIEQEIQRFLAEKAKDSSRCVEIAGAFGIVDTMKAANPQTALPKAKRQRSEGGDVDLLKQNKRAKKGCQPMTELKSALSIERESAGTVARLGKQARTCTEDTDSQAAVMLQGNQRIAPAKGAGLSVKRIAVDRKGVSDDSLDQRSLPTWKEKAENCKLQNYFKPMSLFRKKNPREFKISSKSTAGFKGAQTKKKCVLLRKRRGLELPVPQSNVFRRREGLLGEKLKAPVKQEGILVSKCKTEEAELSLRCMAEELYTQVSEKMEAVPLSAEMLILSKARLFDDEEPCPCADSKLSSLFQEPNMCDPSRANVSSLPSEIPVKEKEGEAHDHSDGWEEGLGTSKSCNSPLKETGLWTHQETG</sequence>
<dbReference type="Proteomes" id="UP000827872">
    <property type="component" value="Linkage Group LG12"/>
</dbReference>
<reference evidence="1" key="1">
    <citation type="submission" date="2021-08" db="EMBL/GenBank/DDBJ databases">
        <title>The first chromosome-level gecko genome reveals the dynamic sex chromosomes of Neotropical dwarf geckos (Sphaerodactylidae: Sphaerodactylus).</title>
        <authorList>
            <person name="Pinto B.J."/>
            <person name="Keating S.E."/>
            <person name="Gamble T."/>
        </authorList>
    </citation>
    <scope>NUCLEOTIDE SEQUENCE</scope>
    <source>
        <strain evidence="1">TG3544</strain>
    </source>
</reference>
<proteinExistence type="predicted"/>
<evidence type="ECO:0000313" key="2">
    <source>
        <dbReference type="Proteomes" id="UP000827872"/>
    </source>
</evidence>
<organism evidence="1 2">
    <name type="scientific">Sphaerodactylus townsendi</name>
    <dbReference type="NCBI Taxonomy" id="933632"/>
    <lineage>
        <taxon>Eukaryota</taxon>
        <taxon>Metazoa</taxon>
        <taxon>Chordata</taxon>
        <taxon>Craniata</taxon>
        <taxon>Vertebrata</taxon>
        <taxon>Euteleostomi</taxon>
        <taxon>Lepidosauria</taxon>
        <taxon>Squamata</taxon>
        <taxon>Bifurcata</taxon>
        <taxon>Gekkota</taxon>
        <taxon>Sphaerodactylidae</taxon>
        <taxon>Sphaerodactylus</taxon>
    </lineage>
</organism>
<evidence type="ECO:0000313" key="1">
    <source>
        <dbReference type="EMBL" id="KAH7998681.1"/>
    </source>
</evidence>
<keyword evidence="2" id="KW-1185">Reference proteome</keyword>
<gene>
    <name evidence="1" type="ORF">K3G42_018953</name>
</gene>
<protein>
    <submittedName>
        <fullName evidence="1">Uncharacterized protein</fullName>
    </submittedName>
</protein>
<accession>A0ACB8F087</accession>